<evidence type="ECO:0000256" key="1">
    <source>
        <dbReference type="SAM" id="SignalP"/>
    </source>
</evidence>
<evidence type="ECO:0000313" key="3">
    <source>
        <dbReference type="Proteomes" id="UP000241462"/>
    </source>
</evidence>
<dbReference type="EMBL" id="KZ678387">
    <property type="protein sequence ID" value="PSR99031.1"/>
    <property type="molecule type" value="Genomic_DNA"/>
</dbReference>
<accession>A0A2T3AI42</accession>
<gene>
    <name evidence="2" type="ORF">BD289DRAFT_450657</name>
</gene>
<dbReference type="InParanoid" id="A0A2T3AI42"/>
<name>A0A2T3AI42_9PEZI</name>
<keyword evidence="3" id="KW-1185">Reference proteome</keyword>
<protein>
    <recommendedName>
        <fullName evidence="4">Secreted protein</fullName>
    </recommendedName>
</protein>
<reference evidence="2 3" key="1">
    <citation type="journal article" date="2018" name="Mycol. Prog.">
        <title>Coniella lustricola, a new species from submerged detritus.</title>
        <authorList>
            <person name="Raudabaugh D.B."/>
            <person name="Iturriaga T."/>
            <person name="Carver A."/>
            <person name="Mondo S."/>
            <person name="Pangilinan J."/>
            <person name="Lipzen A."/>
            <person name="He G."/>
            <person name="Amirebrahimi M."/>
            <person name="Grigoriev I.V."/>
            <person name="Miller A.N."/>
        </authorList>
    </citation>
    <scope>NUCLEOTIDE SEQUENCE [LARGE SCALE GENOMIC DNA]</scope>
    <source>
        <strain evidence="2 3">B22-T-1</strain>
    </source>
</reference>
<proteinExistence type="predicted"/>
<evidence type="ECO:0000313" key="2">
    <source>
        <dbReference type="EMBL" id="PSR99031.1"/>
    </source>
</evidence>
<keyword evidence="1" id="KW-0732">Signal</keyword>
<feature type="chain" id="PRO_5015779120" description="Secreted protein" evidence="1">
    <location>
        <begin position="22"/>
        <end position="119"/>
    </location>
</feature>
<dbReference type="AlphaFoldDB" id="A0A2T3AI42"/>
<evidence type="ECO:0008006" key="4">
    <source>
        <dbReference type="Google" id="ProtNLM"/>
    </source>
</evidence>
<feature type="signal peptide" evidence="1">
    <location>
        <begin position="1"/>
        <end position="21"/>
    </location>
</feature>
<organism evidence="2 3">
    <name type="scientific">Coniella lustricola</name>
    <dbReference type="NCBI Taxonomy" id="2025994"/>
    <lineage>
        <taxon>Eukaryota</taxon>
        <taxon>Fungi</taxon>
        <taxon>Dikarya</taxon>
        <taxon>Ascomycota</taxon>
        <taxon>Pezizomycotina</taxon>
        <taxon>Sordariomycetes</taxon>
        <taxon>Sordariomycetidae</taxon>
        <taxon>Diaporthales</taxon>
        <taxon>Schizoparmaceae</taxon>
        <taxon>Coniella</taxon>
    </lineage>
</organism>
<dbReference type="Proteomes" id="UP000241462">
    <property type="component" value="Unassembled WGS sequence"/>
</dbReference>
<sequence>MHISAAGLARAVLMACRWALCMLPFDWLTIRALCVSESLKQAREKETDVQMHKLDGNADRVEISSVASSERDAEFEMGERRRVVWSVDEWRIAMLHVQGPWKRTECGRQTLGGAGGPYL</sequence>